<dbReference type="SUPFAM" id="SSF56784">
    <property type="entry name" value="HAD-like"/>
    <property type="match status" value="1"/>
</dbReference>
<dbReference type="InterPro" id="IPR006439">
    <property type="entry name" value="HAD-SF_hydro_IA"/>
</dbReference>
<evidence type="ECO:0000313" key="2">
    <source>
        <dbReference type="EMBL" id="SVE31364.1"/>
    </source>
</evidence>
<proteinExistence type="predicted"/>
<feature type="non-terminal residue" evidence="2">
    <location>
        <position position="209"/>
    </location>
</feature>
<dbReference type="Pfam" id="PF00702">
    <property type="entry name" value="Hydrolase"/>
    <property type="match status" value="1"/>
</dbReference>
<dbReference type="PANTHER" id="PTHR43316:SF3">
    <property type="entry name" value="HALOACID DEHALOGENASE, TYPE II (AFU_ORTHOLOGUE AFUA_2G07750)-RELATED"/>
    <property type="match status" value="1"/>
</dbReference>
<evidence type="ECO:0000256" key="1">
    <source>
        <dbReference type="ARBA" id="ARBA00022801"/>
    </source>
</evidence>
<keyword evidence="1" id="KW-0378">Hydrolase</keyword>
<dbReference type="InterPro" id="IPR023214">
    <property type="entry name" value="HAD_sf"/>
</dbReference>
<dbReference type="InterPro" id="IPR036412">
    <property type="entry name" value="HAD-like_sf"/>
</dbReference>
<dbReference type="NCBIfam" id="TIGR01428">
    <property type="entry name" value="HAD_type_II"/>
    <property type="match status" value="1"/>
</dbReference>
<name>A0A383CGX3_9ZZZZ</name>
<dbReference type="GO" id="GO:0019120">
    <property type="term" value="F:hydrolase activity, acting on acid halide bonds, in C-halide compounds"/>
    <property type="evidence" value="ECO:0007669"/>
    <property type="project" value="InterPro"/>
</dbReference>
<dbReference type="PANTHER" id="PTHR43316">
    <property type="entry name" value="HYDROLASE, HALOACID DELAHOGENASE-RELATED"/>
    <property type="match status" value="1"/>
</dbReference>
<dbReference type="EMBL" id="UINC01208694">
    <property type="protein sequence ID" value="SVE31364.1"/>
    <property type="molecule type" value="Genomic_DNA"/>
</dbReference>
<dbReference type="InterPro" id="IPR006328">
    <property type="entry name" value="2-HAD"/>
</dbReference>
<dbReference type="InterPro" id="IPR051540">
    <property type="entry name" value="S-2-haloacid_dehalogenase"/>
</dbReference>
<accession>A0A383CGX3</accession>
<reference evidence="2" key="1">
    <citation type="submission" date="2018-05" db="EMBL/GenBank/DDBJ databases">
        <authorList>
            <person name="Lanie J.A."/>
            <person name="Ng W.-L."/>
            <person name="Kazmierczak K.M."/>
            <person name="Andrzejewski T.M."/>
            <person name="Davidsen T.M."/>
            <person name="Wayne K.J."/>
            <person name="Tettelin H."/>
            <person name="Glass J.I."/>
            <person name="Rusch D."/>
            <person name="Podicherti R."/>
            <person name="Tsui H.-C.T."/>
            <person name="Winkler M.E."/>
        </authorList>
    </citation>
    <scope>NUCLEOTIDE SEQUENCE</scope>
</reference>
<dbReference type="AlphaFoldDB" id="A0A383CGX3"/>
<sequence length="209" mass="24199">MVNHFSDIKALTFDVFGTVVDWRGSIISECMSWDKTQHLNVNWEKFADEWRSEYSPSMNLVRNGDIPWTKLDDLHMSSLLKLLQKYEITSLNKLEIEHLNKIWHRLNPWPDAITGLSKLKKTFTVATLSNGNVSLLTNMAKWAKLPWDCILSAELSGHYKRDPEAYIKAAELLSLERDEIMMVAAHKDDLYAAHHLGMKTCFVPRPFEH</sequence>
<evidence type="ECO:0008006" key="3">
    <source>
        <dbReference type="Google" id="ProtNLM"/>
    </source>
</evidence>
<organism evidence="2">
    <name type="scientific">marine metagenome</name>
    <dbReference type="NCBI Taxonomy" id="408172"/>
    <lineage>
        <taxon>unclassified sequences</taxon>
        <taxon>metagenomes</taxon>
        <taxon>ecological metagenomes</taxon>
    </lineage>
</organism>
<gene>
    <name evidence="2" type="ORF">METZ01_LOCUS484218</name>
</gene>
<dbReference type="NCBIfam" id="TIGR01493">
    <property type="entry name" value="HAD-SF-IA-v2"/>
    <property type="match status" value="1"/>
</dbReference>
<dbReference type="Gene3D" id="1.10.150.750">
    <property type="match status" value="1"/>
</dbReference>
<dbReference type="PRINTS" id="PR00413">
    <property type="entry name" value="HADHALOGNASE"/>
</dbReference>
<protein>
    <recommendedName>
        <fullName evidence="3">Haloacid dehalogenase, type II</fullName>
    </recommendedName>
</protein>
<dbReference type="Gene3D" id="3.40.50.1000">
    <property type="entry name" value="HAD superfamily/HAD-like"/>
    <property type="match status" value="1"/>
</dbReference>